<dbReference type="SUPFAM" id="SSF55103">
    <property type="entry name" value="FAD-linked oxidases, C-terminal domain"/>
    <property type="match status" value="1"/>
</dbReference>
<dbReference type="Pfam" id="PF01565">
    <property type="entry name" value="FAD_binding_4"/>
    <property type="match status" value="1"/>
</dbReference>
<keyword evidence="7" id="KW-0411">Iron-sulfur</keyword>
<evidence type="ECO:0000256" key="4">
    <source>
        <dbReference type="ARBA" id="ARBA00022827"/>
    </source>
</evidence>
<dbReference type="RefSeq" id="WP_071930975.1">
    <property type="nucleotide sequence ID" value="NZ_CP018082.1"/>
</dbReference>
<protein>
    <submittedName>
        <fullName evidence="10">FAD-binding oxidoreductase</fullName>
    </submittedName>
</protein>
<dbReference type="InterPro" id="IPR017896">
    <property type="entry name" value="4Fe4S_Fe-S-bd"/>
</dbReference>
<proteinExistence type="predicted"/>
<dbReference type="PROSITE" id="PS51387">
    <property type="entry name" value="FAD_PCMH"/>
    <property type="match status" value="1"/>
</dbReference>
<dbReference type="Proteomes" id="UP000183810">
    <property type="component" value="Chromosome"/>
</dbReference>
<keyword evidence="4" id="KW-0274">FAD</keyword>
<evidence type="ECO:0000256" key="7">
    <source>
        <dbReference type="ARBA" id="ARBA00023014"/>
    </source>
</evidence>
<gene>
    <name evidence="10" type="ORF">BOX37_32125</name>
</gene>
<evidence type="ECO:0000313" key="11">
    <source>
        <dbReference type="Proteomes" id="UP000183810"/>
    </source>
</evidence>
<dbReference type="InterPro" id="IPR016166">
    <property type="entry name" value="FAD-bd_PCMH"/>
</dbReference>
<dbReference type="SUPFAM" id="SSF56176">
    <property type="entry name" value="FAD-binding/transporter-associated domain-like"/>
    <property type="match status" value="1"/>
</dbReference>
<dbReference type="GO" id="GO:0071949">
    <property type="term" value="F:FAD binding"/>
    <property type="evidence" value="ECO:0007669"/>
    <property type="project" value="InterPro"/>
</dbReference>
<dbReference type="InterPro" id="IPR004017">
    <property type="entry name" value="Cys_rich_dom"/>
</dbReference>
<dbReference type="Pfam" id="PF13183">
    <property type="entry name" value="Fer4_8"/>
    <property type="match status" value="1"/>
</dbReference>
<evidence type="ECO:0000256" key="3">
    <source>
        <dbReference type="ARBA" id="ARBA00022723"/>
    </source>
</evidence>
<evidence type="ECO:0000313" key="10">
    <source>
        <dbReference type="EMBL" id="APE37811.1"/>
    </source>
</evidence>
<dbReference type="Gene3D" id="3.30.70.2740">
    <property type="match status" value="1"/>
</dbReference>
<reference evidence="10" key="1">
    <citation type="submission" date="2016-11" db="EMBL/GenBank/DDBJ databases">
        <authorList>
            <person name="Jaros S."/>
            <person name="Januszkiewicz K."/>
            <person name="Wedrychowicz H."/>
        </authorList>
    </citation>
    <scope>NUCLEOTIDE SEQUENCE [LARGE SCALE GENOMIC DNA]</scope>
    <source>
        <strain evidence="10">Y48</strain>
    </source>
</reference>
<evidence type="ECO:0000256" key="5">
    <source>
        <dbReference type="ARBA" id="ARBA00023002"/>
    </source>
</evidence>
<dbReference type="InterPro" id="IPR036318">
    <property type="entry name" value="FAD-bd_PCMH-like_sf"/>
</dbReference>
<dbReference type="PANTHER" id="PTHR11748">
    <property type="entry name" value="D-LACTATE DEHYDROGENASE"/>
    <property type="match status" value="1"/>
</dbReference>
<evidence type="ECO:0000256" key="2">
    <source>
        <dbReference type="ARBA" id="ARBA00022630"/>
    </source>
</evidence>
<feature type="domain" description="4Fe-4S ferredoxin-type" evidence="8">
    <location>
        <begin position="580"/>
        <end position="611"/>
    </location>
</feature>
<dbReference type="OrthoDB" id="9770306at2"/>
<name>A0A1J0W0G8_9NOCA</name>
<keyword evidence="2" id="KW-0285">Flavoprotein</keyword>
<keyword evidence="5" id="KW-0560">Oxidoreductase</keyword>
<keyword evidence="6" id="KW-0408">Iron</keyword>
<keyword evidence="11" id="KW-1185">Reference proteome</keyword>
<dbReference type="PANTHER" id="PTHR11748:SF119">
    <property type="entry name" value="D-2-HYDROXYGLUTARATE DEHYDROGENASE"/>
    <property type="match status" value="1"/>
</dbReference>
<dbReference type="GO" id="GO:0046872">
    <property type="term" value="F:metal ion binding"/>
    <property type="evidence" value="ECO:0007669"/>
    <property type="project" value="UniProtKB-KW"/>
</dbReference>
<dbReference type="InterPro" id="IPR017900">
    <property type="entry name" value="4Fe4S_Fe_S_CS"/>
</dbReference>
<accession>A0A1J0W0G8</accession>
<organism evidence="10 11">
    <name type="scientific">Nocardia mangyaensis</name>
    <dbReference type="NCBI Taxonomy" id="2213200"/>
    <lineage>
        <taxon>Bacteria</taxon>
        <taxon>Bacillati</taxon>
        <taxon>Actinomycetota</taxon>
        <taxon>Actinomycetes</taxon>
        <taxon>Mycobacteriales</taxon>
        <taxon>Nocardiaceae</taxon>
        <taxon>Nocardia</taxon>
    </lineage>
</organism>
<dbReference type="KEGG" id="nsl:BOX37_32125"/>
<evidence type="ECO:0000256" key="1">
    <source>
        <dbReference type="ARBA" id="ARBA00001974"/>
    </source>
</evidence>
<evidence type="ECO:0000259" key="8">
    <source>
        <dbReference type="PROSITE" id="PS51379"/>
    </source>
</evidence>
<dbReference type="GO" id="GO:1903457">
    <property type="term" value="P:lactate catabolic process"/>
    <property type="evidence" value="ECO:0007669"/>
    <property type="project" value="TreeGrafter"/>
</dbReference>
<dbReference type="GO" id="GO:0008720">
    <property type="term" value="F:D-lactate dehydrogenase (NAD+) activity"/>
    <property type="evidence" value="ECO:0007669"/>
    <property type="project" value="TreeGrafter"/>
</dbReference>
<dbReference type="Pfam" id="PF02913">
    <property type="entry name" value="FAD-oxidase_C"/>
    <property type="match status" value="1"/>
</dbReference>
<dbReference type="SUPFAM" id="SSF46548">
    <property type="entry name" value="alpha-helical ferredoxin"/>
    <property type="match status" value="1"/>
</dbReference>
<dbReference type="GO" id="GO:0051536">
    <property type="term" value="F:iron-sulfur cluster binding"/>
    <property type="evidence" value="ECO:0007669"/>
    <property type="project" value="UniProtKB-KW"/>
</dbReference>
<comment type="cofactor">
    <cofactor evidence="1">
        <name>FAD</name>
        <dbReference type="ChEBI" id="CHEBI:57692"/>
    </cofactor>
</comment>
<dbReference type="PROSITE" id="PS00198">
    <property type="entry name" value="4FE4S_FER_1"/>
    <property type="match status" value="1"/>
</dbReference>
<dbReference type="PROSITE" id="PS51379">
    <property type="entry name" value="4FE4S_FER_2"/>
    <property type="match status" value="1"/>
</dbReference>
<dbReference type="Pfam" id="PF02754">
    <property type="entry name" value="CCG"/>
    <property type="match status" value="1"/>
</dbReference>
<dbReference type="InterPro" id="IPR004113">
    <property type="entry name" value="FAD-bd_oxidored_4_C"/>
</dbReference>
<keyword evidence="3" id="KW-0479">Metal-binding</keyword>
<feature type="domain" description="FAD-binding PCMH-type" evidence="9">
    <location>
        <begin position="39"/>
        <end position="252"/>
    </location>
</feature>
<evidence type="ECO:0000256" key="6">
    <source>
        <dbReference type="ARBA" id="ARBA00023004"/>
    </source>
</evidence>
<dbReference type="GO" id="GO:0004458">
    <property type="term" value="F:D-lactate dehydrogenase (cytochrome) activity"/>
    <property type="evidence" value="ECO:0007669"/>
    <property type="project" value="TreeGrafter"/>
</dbReference>
<dbReference type="EMBL" id="CP018082">
    <property type="protein sequence ID" value="APE37811.1"/>
    <property type="molecule type" value="Genomic_DNA"/>
</dbReference>
<sequence>MNDDRSAELLAEALRGRIRGEVDASVRRRAEYSSDASNYRVRPTVVVFPRGADDVAAVVGCARDNGLSVTARGGGTSVAGNAIGPGIVLDFSRHMTAIRAVDAAARTAIVQPGVVLSDLQRRLRADGLRFGPDPSTQDRCTLGGMIGNNACGPHALAWGRTSDTVRELRVIDGTGTRRVLGAGLDAVPGLAGFTTANLAVLRTELGRFERQASGYGLEHLLPERGSSAAKAFVGTEGTCGLLLEAEVALTPMPAATVLTVLGYPDMASAADDVAAVMRCAPIAVEGIDAGLVDVVRAHRGTVPELPRGRGWLFVETAGESAAEALAVAERLAREAGAVDHRVVTDPAATAALWRIRADGAGLAGRTPDGKPAWPGWEDAAVPPENLGRYLREFAALTAEYDVRGLLYGHIGDGCIHVRLDFPIADAPQRFRSFLFDAAELVVRHGGSLSGEHGDGRARSELLAVMYSPAAIAAFAGFKSLFDPDDVLNPGVLVAPPPVDTDLRVAGVRPVPTLGFALGDDSGDLSTAVHRCVGIGKCRADTRAAGGFMCPSYLATADEKDSTRGRARVLQEVVRGELDWRAPAVTESLDLCLSCRACASDCPAGVDMATYKSETLYRRYRGRLRPVDHYVLGQLPRWLAVAQRFPRLANSLATRPRLRRTGMRLAGIDPRRTAPELAPKPLRRIWRDRGGGASAGRVMLWVDTFTDTFDPANGLAATHLLEQLGYQVTIPAERVCCGLTWISTGQLDGARVRLRATVDALAEHVAGGGLVIGLEPSCTAALRADLPELLPDDPRAAQIAAAVRTLAEFLLEHPDWQPPQRPNDTVIVQPHCHQHAVGGFAAEREILAAMGVTVRELAGCCGLAGNFGMQRGHYDVSVAVAENALLPALRTAPEGSIFLADGFSCRTQADQLAGVPGRHLAEYLLGAGPNSAAD</sequence>
<evidence type="ECO:0000259" key="9">
    <source>
        <dbReference type="PROSITE" id="PS51387"/>
    </source>
</evidence>
<dbReference type="InterPro" id="IPR016169">
    <property type="entry name" value="FAD-bd_PCMH_sub2"/>
</dbReference>
<dbReference type="InterPro" id="IPR016164">
    <property type="entry name" value="FAD-linked_Oxase-like_C"/>
</dbReference>
<dbReference type="InterPro" id="IPR006094">
    <property type="entry name" value="Oxid_FAD_bind_N"/>
</dbReference>
<dbReference type="Gene3D" id="3.30.465.10">
    <property type="match status" value="1"/>
</dbReference>
<dbReference type="AlphaFoldDB" id="A0A1J0W0G8"/>